<dbReference type="Proteomes" id="UP000613177">
    <property type="component" value="Unassembled WGS sequence"/>
</dbReference>
<evidence type="ECO:0000313" key="1">
    <source>
        <dbReference type="EMBL" id="KAG2230432.1"/>
    </source>
</evidence>
<name>A0A8H7SJL0_9FUNG</name>
<comment type="caution">
    <text evidence="1">The sequence shown here is derived from an EMBL/GenBank/DDBJ whole genome shotgun (WGS) entry which is preliminary data.</text>
</comment>
<sequence>MIGLVPVDPSAGLLSLELPYRHRPGTDLMSKHVLLDPSIVNSVVKTVVGEKAENNYTPWPTEWTKQY</sequence>
<evidence type="ECO:0000313" key="2">
    <source>
        <dbReference type="Proteomes" id="UP000613177"/>
    </source>
</evidence>
<gene>
    <name evidence="1" type="ORF">INT48_009178</name>
</gene>
<organism evidence="1 2">
    <name type="scientific">Thamnidium elegans</name>
    <dbReference type="NCBI Taxonomy" id="101142"/>
    <lineage>
        <taxon>Eukaryota</taxon>
        <taxon>Fungi</taxon>
        <taxon>Fungi incertae sedis</taxon>
        <taxon>Mucoromycota</taxon>
        <taxon>Mucoromycotina</taxon>
        <taxon>Mucoromycetes</taxon>
        <taxon>Mucorales</taxon>
        <taxon>Mucorineae</taxon>
        <taxon>Mucoraceae</taxon>
        <taxon>Thamnidium</taxon>
    </lineage>
</organism>
<protein>
    <submittedName>
        <fullName evidence="1">Uncharacterized protein</fullName>
    </submittedName>
</protein>
<reference evidence="1" key="1">
    <citation type="submission" date="2021-01" db="EMBL/GenBank/DDBJ databases">
        <title>Metabolic potential, ecology and presence of endohyphal bacteria is reflected in genomic diversity of Mucoromycotina.</title>
        <authorList>
            <person name="Muszewska A."/>
            <person name="Okrasinska A."/>
            <person name="Steczkiewicz K."/>
            <person name="Drgas O."/>
            <person name="Orlowska M."/>
            <person name="Perlinska-Lenart U."/>
            <person name="Aleksandrzak-Piekarczyk T."/>
            <person name="Szatraj K."/>
            <person name="Zielenkiewicz U."/>
            <person name="Pilsyk S."/>
            <person name="Malc E."/>
            <person name="Mieczkowski P."/>
            <person name="Kruszewska J.S."/>
            <person name="Biernat P."/>
            <person name="Pawlowska J."/>
        </authorList>
    </citation>
    <scope>NUCLEOTIDE SEQUENCE</scope>
    <source>
        <strain evidence="1">WA0000018081</strain>
    </source>
</reference>
<keyword evidence="2" id="KW-1185">Reference proteome</keyword>
<dbReference type="AlphaFoldDB" id="A0A8H7SJL0"/>
<dbReference type="EMBL" id="JAEPRE010000202">
    <property type="protein sequence ID" value="KAG2230432.1"/>
    <property type="molecule type" value="Genomic_DNA"/>
</dbReference>
<proteinExistence type="predicted"/>
<accession>A0A8H7SJL0</accession>